<evidence type="ECO:0000256" key="9">
    <source>
        <dbReference type="PROSITE-ProRule" id="PRU01193"/>
    </source>
</evidence>
<evidence type="ECO:0000259" key="12">
    <source>
        <dbReference type="PROSITE" id="PS51846"/>
    </source>
</evidence>
<evidence type="ECO:0000256" key="6">
    <source>
        <dbReference type="ARBA" id="ARBA00023122"/>
    </source>
</evidence>
<keyword evidence="3 9" id="KW-0812">Transmembrane</keyword>
<evidence type="ECO:0000256" key="5">
    <source>
        <dbReference type="ARBA" id="ARBA00022989"/>
    </source>
</evidence>
<dbReference type="SUPFAM" id="SSF54631">
    <property type="entry name" value="CBS-domain pair"/>
    <property type="match status" value="1"/>
</dbReference>
<evidence type="ECO:0000256" key="2">
    <source>
        <dbReference type="ARBA" id="ARBA00006337"/>
    </source>
</evidence>
<dbReference type="InterPro" id="IPR016169">
    <property type="entry name" value="FAD-bd_PCMH_sub2"/>
</dbReference>
<dbReference type="PANTHER" id="PTHR22777:SF17">
    <property type="entry name" value="UPF0053 PROTEIN SLL0260"/>
    <property type="match status" value="1"/>
</dbReference>
<comment type="subcellular location">
    <subcellularLocation>
        <location evidence="1">Membrane</location>
        <topology evidence="1">Multi-pass membrane protein</topology>
    </subcellularLocation>
</comment>
<feature type="domain" description="CBS" evidence="11">
    <location>
        <begin position="207"/>
        <end position="267"/>
    </location>
</feature>
<dbReference type="SUPFAM" id="SSF56176">
    <property type="entry name" value="FAD-binding/transporter-associated domain-like"/>
    <property type="match status" value="1"/>
</dbReference>
<dbReference type="InterPro" id="IPR000644">
    <property type="entry name" value="CBS_dom"/>
</dbReference>
<name>A0ABV1EMZ6_9FIRM</name>
<dbReference type="Pfam" id="PF03471">
    <property type="entry name" value="CorC_HlyC"/>
    <property type="match status" value="1"/>
</dbReference>
<evidence type="ECO:0000256" key="7">
    <source>
        <dbReference type="ARBA" id="ARBA00023136"/>
    </source>
</evidence>
<dbReference type="EMBL" id="JBBMFT010000002">
    <property type="protein sequence ID" value="MEQ2455957.1"/>
    <property type="molecule type" value="Genomic_DNA"/>
</dbReference>
<feature type="domain" description="CBS" evidence="11">
    <location>
        <begin position="270"/>
        <end position="330"/>
    </location>
</feature>
<dbReference type="Pfam" id="PF01595">
    <property type="entry name" value="CNNM"/>
    <property type="match status" value="1"/>
</dbReference>
<sequence length="423" mass="46978">MLDSASIAMIVALIFLVVMSGYFSASETAFTSLNRARLKSWADNGDQRAARALALSEDYDKLLSTLLIGNNIVNNVATTIGAVLFIRLIDDVRGPTVSATVLTIVILIFGEVSPKSLAKESPERFAMFSAPLLGLFRTILTPLNFLFSQWKKLLSKVIRKSDDSGITEEELVTLVDQAESEGGLDQHESKLIRSAIEFNDLEVDEILTPRVDIVAVEDIDSMDEIAQAFAESGYSRLPVYHEDIDDIVGVIHEKDFHAARYRGIDDVKTIMGPMLYTTGNTKISELLRILQKEKAHMVIVVDEYGGTEGLVTLEDIVEELVGEIWDEHDEVIEEFKKQEDGSYLISCSADLTDLFDLFSIKGECDANTISGWVMEQIGRVPEEGDHFVADGLDVTVTKVDHRRVLEIRVVVLASEEEEKGKDQ</sequence>
<evidence type="ECO:0000256" key="1">
    <source>
        <dbReference type="ARBA" id="ARBA00004141"/>
    </source>
</evidence>
<evidence type="ECO:0000256" key="10">
    <source>
        <dbReference type="SAM" id="Phobius"/>
    </source>
</evidence>
<dbReference type="InterPro" id="IPR005170">
    <property type="entry name" value="Transptr-assoc_dom"/>
</dbReference>
<evidence type="ECO:0000313" key="14">
    <source>
        <dbReference type="Proteomes" id="UP001440599"/>
    </source>
</evidence>
<organism evidence="13 14">
    <name type="scientific">Flavonifractor hominis</name>
    <dbReference type="NCBI Taxonomy" id="3133178"/>
    <lineage>
        <taxon>Bacteria</taxon>
        <taxon>Bacillati</taxon>
        <taxon>Bacillota</taxon>
        <taxon>Clostridia</taxon>
        <taxon>Eubacteriales</taxon>
        <taxon>Oscillospiraceae</taxon>
        <taxon>Flavonifractor</taxon>
    </lineage>
</organism>
<dbReference type="InterPro" id="IPR002550">
    <property type="entry name" value="CNNM"/>
</dbReference>
<feature type="domain" description="CNNM transmembrane" evidence="12">
    <location>
        <begin position="2"/>
        <end position="188"/>
    </location>
</feature>
<dbReference type="PANTHER" id="PTHR22777">
    <property type="entry name" value="HEMOLYSIN-RELATED"/>
    <property type="match status" value="1"/>
</dbReference>
<comment type="similarity">
    <text evidence="2">Belongs to the UPF0053 family.</text>
</comment>
<accession>A0ABV1EMZ6</accession>
<proteinExistence type="inferred from homology"/>
<reference evidence="13 14" key="1">
    <citation type="submission" date="2024-03" db="EMBL/GenBank/DDBJ databases">
        <title>Human intestinal bacterial collection.</title>
        <authorList>
            <person name="Pauvert C."/>
            <person name="Hitch T.C.A."/>
            <person name="Clavel T."/>
        </authorList>
    </citation>
    <scope>NUCLEOTIDE SEQUENCE [LARGE SCALE GENOMIC DNA]</scope>
    <source>
        <strain evidence="13 14">CLA-AP-H34</strain>
    </source>
</reference>
<evidence type="ECO:0000313" key="13">
    <source>
        <dbReference type="EMBL" id="MEQ2455957.1"/>
    </source>
</evidence>
<dbReference type="SMART" id="SM01091">
    <property type="entry name" value="CorC_HlyC"/>
    <property type="match status" value="1"/>
</dbReference>
<protein>
    <submittedName>
        <fullName evidence="13">Hemolysin family protein</fullName>
    </submittedName>
</protein>
<feature type="transmembrane region" description="Helical" evidence="10">
    <location>
        <begin position="72"/>
        <end position="89"/>
    </location>
</feature>
<keyword evidence="7 9" id="KW-0472">Membrane</keyword>
<dbReference type="InterPro" id="IPR036318">
    <property type="entry name" value="FAD-bd_PCMH-like_sf"/>
</dbReference>
<dbReference type="PROSITE" id="PS51371">
    <property type="entry name" value="CBS"/>
    <property type="match status" value="2"/>
</dbReference>
<comment type="caution">
    <text evidence="13">The sequence shown here is derived from an EMBL/GenBank/DDBJ whole genome shotgun (WGS) entry which is preliminary data.</text>
</comment>
<dbReference type="PROSITE" id="PS51846">
    <property type="entry name" value="CNNM"/>
    <property type="match status" value="1"/>
</dbReference>
<evidence type="ECO:0000259" key="11">
    <source>
        <dbReference type="PROSITE" id="PS51371"/>
    </source>
</evidence>
<feature type="transmembrane region" description="Helical" evidence="10">
    <location>
        <begin position="7"/>
        <end position="25"/>
    </location>
</feature>
<gene>
    <name evidence="13" type="ORF">WMO45_05430</name>
</gene>
<keyword evidence="6 8" id="KW-0129">CBS domain</keyword>
<dbReference type="Pfam" id="PF00571">
    <property type="entry name" value="CBS"/>
    <property type="match status" value="2"/>
</dbReference>
<feature type="transmembrane region" description="Helical" evidence="10">
    <location>
        <begin position="125"/>
        <end position="147"/>
    </location>
</feature>
<keyword evidence="4" id="KW-0677">Repeat</keyword>
<feature type="transmembrane region" description="Helical" evidence="10">
    <location>
        <begin position="96"/>
        <end position="113"/>
    </location>
</feature>
<evidence type="ECO:0000256" key="3">
    <source>
        <dbReference type="ARBA" id="ARBA00022692"/>
    </source>
</evidence>
<dbReference type="InterPro" id="IPR044751">
    <property type="entry name" value="Ion_transp-like_CBS"/>
</dbReference>
<dbReference type="SMART" id="SM00116">
    <property type="entry name" value="CBS"/>
    <property type="match status" value="2"/>
</dbReference>
<dbReference type="Proteomes" id="UP001440599">
    <property type="component" value="Unassembled WGS sequence"/>
</dbReference>
<keyword evidence="5 9" id="KW-1133">Transmembrane helix</keyword>
<dbReference type="Gene3D" id="3.10.580.10">
    <property type="entry name" value="CBS-domain"/>
    <property type="match status" value="1"/>
</dbReference>
<dbReference type="RefSeq" id="WP_349139553.1">
    <property type="nucleotide sequence ID" value="NZ_JBBMFT010000002.1"/>
</dbReference>
<dbReference type="Gene3D" id="3.30.465.10">
    <property type="match status" value="1"/>
</dbReference>
<keyword evidence="14" id="KW-1185">Reference proteome</keyword>
<evidence type="ECO:0000256" key="4">
    <source>
        <dbReference type="ARBA" id="ARBA00022737"/>
    </source>
</evidence>
<dbReference type="CDD" id="cd04590">
    <property type="entry name" value="CBS_pair_CorC_HlyC_assoc"/>
    <property type="match status" value="1"/>
</dbReference>
<dbReference type="InterPro" id="IPR046342">
    <property type="entry name" value="CBS_dom_sf"/>
</dbReference>
<evidence type="ECO:0000256" key="8">
    <source>
        <dbReference type="PROSITE-ProRule" id="PRU00703"/>
    </source>
</evidence>